<dbReference type="AlphaFoldDB" id="A0AAN1XVC0"/>
<dbReference type="KEGG" id="vab:WPS_13400"/>
<feature type="domain" description="SIS" evidence="2">
    <location>
        <begin position="54"/>
        <end position="215"/>
    </location>
</feature>
<dbReference type="InterPro" id="IPR001347">
    <property type="entry name" value="SIS_dom"/>
</dbReference>
<dbReference type="InterPro" id="IPR040190">
    <property type="entry name" value="MURQ/GCKR"/>
</dbReference>
<dbReference type="Gene3D" id="1.10.8.1080">
    <property type="match status" value="1"/>
</dbReference>
<dbReference type="RefSeq" id="WP_317997053.1">
    <property type="nucleotide sequence ID" value="NZ_AP025523.1"/>
</dbReference>
<proteinExistence type="predicted"/>
<dbReference type="GO" id="GO:0016835">
    <property type="term" value="F:carbon-oxygen lyase activity"/>
    <property type="evidence" value="ECO:0007669"/>
    <property type="project" value="TreeGrafter"/>
</dbReference>
<dbReference type="SUPFAM" id="SSF53697">
    <property type="entry name" value="SIS domain"/>
    <property type="match status" value="1"/>
</dbReference>
<dbReference type="PROSITE" id="PS51464">
    <property type="entry name" value="SIS"/>
    <property type="match status" value="1"/>
</dbReference>
<accession>A0AAN1XVC0</accession>
<sequence length="293" mass="29593">MSGLPSTEAVDPATAQIDRLDDVALARTLAEAHRGAVDAAVAQAYAIARATTLVVEAIECGGRVAVFGAGTSGRLAVLDASELPPTFGLDPQVVEGIIAGGDAALRRAVENAEDDADAGARAADALVAHDVAIGISASGGAAFVRAALQRARERGARTIAVANAPGSPLAALADVAIVADTGAEPIAGSTRMRAGTAQKIVLNTISTGAMIRLGKTYRNRMVDVVATNAKLRARAERLVRELAGDVDASALLAAAGGSVKTAVVMARRGVDAAGAERLLRDARGRLARVIDPA</sequence>
<name>A0AAN1XVC0_UNVUL</name>
<keyword evidence="4" id="KW-1185">Reference proteome</keyword>
<evidence type="ECO:0000313" key="3">
    <source>
        <dbReference type="EMBL" id="BDE06064.1"/>
    </source>
</evidence>
<reference evidence="3 4" key="1">
    <citation type="journal article" date="2022" name="ISME Commun">
        <title>Vulcanimicrobium alpinus gen. nov. sp. nov., the first cultivated representative of the candidate phylum 'Eremiobacterota', is a metabolically versatile aerobic anoxygenic phototroph.</title>
        <authorList>
            <person name="Yabe S."/>
            <person name="Muto K."/>
            <person name="Abe K."/>
            <person name="Yokota A."/>
            <person name="Staudigel H."/>
            <person name="Tebo B.M."/>
        </authorList>
    </citation>
    <scope>NUCLEOTIDE SEQUENCE [LARGE SCALE GENOMIC DNA]</scope>
    <source>
        <strain evidence="3 4">WC8-2</strain>
    </source>
</reference>
<dbReference type="NCBIfam" id="NF009222">
    <property type="entry name" value="PRK12570.1"/>
    <property type="match status" value="1"/>
</dbReference>
<dbReference type="Gene3D" id="3.40.50.10490">
    <property type="entry name" value="Glucose-6-phosphate isomerase like protein, domain 1"/>
    <property type="match status" value="1"/>
</dbReference>
<protein>
    <submittedName>
        <fullName evidence="3">N-acetylmuramic acid 6-phosphate etherase</fullName>
    </submittedName>
</protein>
<keyword evidence="1" id="KW-0119">Carbohydrate metabolism</keyword>
<dbReference type="InterPro" id="IPR046348">
    <property type="entry name" value="SIS_dom_sf"/>
</dbReference>
<dbReference type="EMBL" id="AP025523">
    <property type="protein sequence ID" value="BDE06064.1"/>
    <property type="molecule type" value="Genomic_DNA"/>
</dbReference>
<evidence type="ECO:0000313" key="4">
    <source>
        <dbReference type="Proteomes" id="UP001317532"/>
    </source>
</evidence>
<gene>
    <name evidence="3" type="primary">murQ</name>
    <name evidence="3" type="ORF">WPS_13400</name>
</gene>
<dbReference type="GO" id="GO:0046348">
    <property type="term" value="P:amino sugar catabolic process"/>
    <property type="evidence" value="ECO:0007669"/>
    <property type="project" value="TreeGrafter"/>
</dbReference>
<dbReference type="Proteomes" id="UP001317532">
    <property type="component" value="Chromosome"/>
</dbReference>
<dbReference type="PANTHER" id="PTHR10088:SF4">
    <property type="entry name" value="GLUCOKINASE REGULATORY PROTEIN"/>
    <property type="match status" value="1"/>
</dbReference>
<dbReference type="NCBIfam" id="NF003915">
    <property type="entry name" value="PRK05441.1"/>
    <property type="match status" value="1"/>
</dbReference>
<evidence type="ECO:0000259" key="2">
    <source>
        <dbReference type="PROSITE" id="PS51464"/>
    </source>
</evidence>
<dbReference type="Pfam" id="PF22645">
    <property type="entry name" value="GKRP_SIS_N"/>
    <property type="match status" value="1"/>
</dbReference>
<evidence type="ECO:0000256" key="1">
    <source>
        <dbReference type="ARBA" id="ARBA00023277"/>
    </source>
</evidence>
<dbReference type="GO" id="GO:0016803">
    <property type="term" value="F:ether hydrolase activity"/>
    <property type="evidence" value="ECO:0007669"/>
    <property type="project" value="TreeGrafter"/>
</dbReference>
<dbReference type="GO" id="GO:0097367">
    <property type="term" value="F:carbohydrate derivative binding"/>
    <property type="evidence" value="ECO:0007669"/>
    <property type="project" value="InterPro"/>
</dbReference>
<dbReference type="PANTHER" id="PTHR10088">
    <property type="entry name" value="GLUCOKINASE REGULATORY PROTEIN"/>
    <property type="match status" value="1"/>
</dbReference>
<organism evidence="3 4">
    <name type="scientific">Vulcanimicrobium alpinum</name>
    <dbReference type="NCBI Taxonomy" id="3016050"/>
    <lineage>
        <taxon>Bacteria</taxon>
        <taxon>Bacillati</taxon>
        <taxon>Vulcanimicrobiota</taxon>
        <taxon>Vulcanimicrobiia</taxon>
        <taxon>Vulcanimicrobiales</taxon>
        <taxon>Vulcanimicrobiaceae</taxon>
        <taxon>Vulcanimicrobium</taxon>
    </lineage>
</organism>
<dbReference type="GO" id="GO:0009254">
    <property type="term" value="P:peptidoglycan turnover"/>
    <property type="evidence" value="ECO:0007669"/>
    <property type="project" value="TreeGrafter"/>
</dbReference>